<keyword evidence="1 3" id="KW-0732">Signal</keyword>
<proteinExistence type="inferred from homology"/>
<dbReference type="PANTHER" id="PTHR45867:SF3">
    <property type="entry name" value="ACID PHOSPHATASE TYPE 7"/>
    <property type="match status" value="1"/>
</dbReference>
<dbReference type="SUPFAM" id="SSF49363">
    <property type="entry name" value="Purple acid phosphatase, N-terminal domain"/>
    <property type="match status" value="1"/>
</dbReference>
<evidence type="ECO:0000259" key="6">
    <source>
        <dbReference type="Pfam" id="PF16656"/>
    </source>
</evidence>
<keyword evidence="3" id="KW-0378">Hydrolase</keyword>
<feature type="domain" description="Purple acid phosphatase C-terminal" evidence="5">
    <location>
        <begin position="361"/>
        <end position="423"/>
    </location>
</feature>
<dbReference type="CDD" id="cd00839">
    <property type="entry name" value="MPP_PAPs"/>
    <property type="match status" value="1"/>
</dbReference>
<dbReference type="Gene3D" id="3.60.21.10">
    <property type="match status" value="1"/>
</dbReference>
<dbReference type="Pfam" id="PF14008">
    <property type="entry name" value="Metallophos_C"/>
    <property type="match status" value="1"/>
</dbReference>
<keyword evidence="8" id="KW-1185">Reference proteome</keyword>
<reference evidence="8" key="1">
    <citation type="journal article" date="2023" name="Commun. Biol.">
        <title>Genome analysis of Parmales, the sister group of diatoms, reveals the evolutionary specialization of diatoms from phago-mixotrophs to photoautotrophs.</title>
        <authorList>
            <person name="Ban H."/>
            <person name="Sato S."/>
            <person name="Yoshikawa S."/>
            <person name="Yamada K."/>
            <person name="Nakamura Y."/>
            <person name="Ichinomiya M."/>
            <person name="Sato N."/>
            <person name="Blanc-Mathieu R."/>
            <person name="Endo H."/>
            <person name="Kuwata A."/>
            <person name="Ogata H."/>
        </authorList>
    </citation>
    <scope>NUCLEOTIDE SEQUENCE [LARGE SCALE GENOMIC DNA]</scope>
</reference>
<dbReference type="EC" id="3.1.3.2" evidence="3"/>
<feature type="signal peptide" evidence="3">
    <location>
        <begin position="1"/>
        <end position="18"/>
    </location>
</feature>
<dbReference type="Pfam" id="PF16656">
    <property type="entry name" value="Pur_ac_phosph_N"/>
    <property type="match status" value="1"/>
</dbReference>
<dbReference type="OrthoDB" id="45007at2759"/>
<comment type="catalytic activity">
    <reaction evidence="3">
        <text>a phosphate monoester + H2O = an alcohol + phosphate</text>
        <dbReference type="Rhea" id="RHEA:15017"/>
        <dbReference type="ChEBI" id="CHEBI:15377"/>
        <dbReference type="ChEBI" id="CHEBI:30879"/>
        <dbReference type="ChEBI" id="CHEBI:43474"/>
        <dbReference type="ChEBI" id="CHEBI:67140"/>
        <dbReference type="EC" id="3.1.3.2"/>
    </reaction>
</comment>
<accession>A0A9W7FYZ3</accession>
<gene>
    <name evidence="7" type="ORF">TrCOL_g9599</name>
</gene>
<evidence type="ECO:0000313" key="7">
    <source>
        <dbReference type="EMBL" id="GMI24137.1"/>
    </source>
</evidence>
<organism evidence="7 8">
    <name type="scientific">Triparma columacea</name>
    <dbReference type="NCBI Taxonomy" id="722753"/>
    <lineage>
        <taxon>Eukaryota</taxon>
        <taxon>Sar</taxon>
        <taxon>Stramenopiles</taxon>
        <taxon>Ochrophyta</taxon>
        <taxon>Bolidophyceae</taxon>
        <taxon>Parmales</taxon>
        <taxon>Triparmaceae</taxon>
        <taxon>Triparma</taxon>
    </lineage>
</organism>
<dbReference type="InterPro" id="IPR008963">
    <property type="entry name" value="Purple_acid_Pase-like_N"/>
</dbReference>
<dbReference type="InterPro" id="IPR029052">
    <property type="entry name" value="Metallo-depent_PP-like"/>
</dbReference>
<dbReference type="InterPro" id="IPR041792">
    <property type="entry name" value="MPP_PAP"/>
</dbReference>
<dbReference type="Pfam" id="PF00149">
    <property type="entry name" value="Metallophos"/>
    <property type="match status" value="1"/>
</dbReference>
<dbReference type="AlphaFoldDB" id="A0A9W7FYZ3"/>
<dbReference type="Gene3D" id="2.60.40.380">
    <property type="entry name" value="Purple acid phosphatase-like, N-terminal"/>
    <property type="match status" value="1"/>
</dbReference>
<feature type="domain" description="Calcineurin-like phosphoesterase" evidence="4">
    <location>
        <begin position="132"/>
        <end position="341"/>
    </location>
</feature>
<name>A0A9W7FYZ3_9STRA</name>
<comment type="similarity">
    <text evidence="3">Belongs to the metallophosphoesterase superfamily. Purple acid phosphatase family.</text>
</comment>
<evidence type="ECO:0000256" key="3">
    <source>
        <dbReference type="RuleBase" id="RU361203"/>
    </source>
</evidence>
<protein>
    <recommendedName>
        <fullName evidence="3">Purple acid phosphatase</fullName>
        <ecNumber evidence="3">3.1.3.2</ecNumber>
    </recommendedName>
</protein>
<dbReference type="InterPro" id="IPR025733">
    <property type="entry name" value="PAPs_C"/>
</dbReference>
<comment type="caution">
    <text evidence="7">The sequence shown here is derived from an EMBL/GenBank/DDBJ whole genome shotgun (WGS) entry which is preliminary data.</text>
</comment>
<dbReference type="GO" id="GO:0003993">
    <property type="term" value="F:acid phosphatase activity"/>
    <property type="evidence" value="ECO:0007669"/>
    <property type="project" value="UniProtKB-EC"/>
</dbReference>
<sequence>MPLLRLIFPLLIASSALALNPPSQIHLSVGLDPTKMNVQWSTESPTENGNSHVLYGSSASDLSMTSEGGSYPFTDGGDEGYTQHHHVATMTNLEPSETYFYKVGDDEEGWSDVYEFIATPETGTMGSRGPLRFGVWGDMGSSNAAILSSVTEEVAAGNFDMILHVGDFAYNMNDDNGRNGDVFMSNIEQMATRIPYTVDPGNHEVAYDFSHYTERFRNMPVNAVDTPTVITGNGEAPNNWFYSHDFGNVHFVAISTEIYFNYPDLVEAQYNFVSKDLASVDRSVTPWVIVHGHRPLYCSCDSDCDTAAETVRLGPDGKFGMEELFHANGVDLYICGHEHNYERMYDVYNGTSTRSTVNPPATTYIVTGDAGGPEKHERFKRPKPDRAAYRTAAYGYSRMTVHNDTHLYWEQVRTGGIIKDRVVDETWIVVDEHGPF</sequence>
<dbReference type="SUPFAM" id="SSF56300">
    <property type="entry name" value="Metallo-dependent phosphatases"/>
    <property type="match status" value="1"/>
</dbReference>
<feature type="chain" id="PRO_5041011596" description="Purple acid phosphatase" evidence="3">
    <location>
        <begin position="19"/>
        <end position="436"/>
    </location>
</feature>
<evidence type="ECO:0000256" key="2">
    <source>
        <dbReference type="ARBA" id="ARBA00023180"/>
    </source>
</evidence>
<dbReference type="InterPro" id="IPR004843">
    <property type="entry name" value="Calcineurin-like_PHP"/>
</dbReference>
<keyword evidence="2" id="KW-0325">Glycoprotein</keyword>
<dbReference type="GO" id="GO:0046872">
    <property type="term" value="F:metal ion binding"/>
    <property type="evidence" value="ECO:0007669"/>
    <property type="project" value="InterPro"/>
</dbReference>
<dbReference type="InterPro" id="IPR015914">
    <property type="entry name" value="PAPs_N"/>
</dbReference>
<evidence type="ECO:0000259" key="4">
    <source>
        <dbReference type="Pfam" id="PF00149"/>
    </source>
</evidence>
<dbReference type="EMBL" id="BRYA01000580">
    <property type="protein sequence ID" value="GMI24137.1"/>
    <property type="molecule type" value="Genomic_DNA"/>
</dbReference>
<evidence type="ECO:0000313" key="8">
    <source>
        <dbReference type="Proteomes" id="UP001165065"/>
    </source>
</evidence>
<evidence type="ECO:0000259" key="5">
    <source>
        <dbReference type="Pfam" id="PF14008"/>
    </source>
</evidence>
<evidence type="ECO:0000256" key="1">
    <source>
        <dbReference type="ARBA" id="ARBA00022729"/>
    </source>
</evidence>
<dbReference type="PANTHER" id="PTHR45867">
    <property type="entry name" value="PURPLE ACID PHOSPHATASE"/>
    <property type="match status" value="1"/>
</dbReference>
<feature type="domain" description="Purple acid phosphatase N-terminal" evidence="6">
    <location>
        <begin position="22"/>
        <end position="116"/>
    </location>
</feature>
<dbReference type="Proteomes" id="UP001165065">
    <property type="component" value="Unassembled WGS sequence"/>
</dbReference>